<evidence type="ECO:0000313" key="2">
    <source>
        <dbReference type="EMBL" id="QGY04573.1"/>
    </source>
</evidence>
<reference evidence="2 3" key="1">
    <citation type="journal article" date="2012" name="Genet. Mol. Biol.">
        <title>Analysis of 16S rRNA and mxaF genes revealing insights into Methylobacterium niche-specific plant association.</title>
        <authorList>
            <person name="Dourado M.N."/>
            <person name="Andreote F.D."/>
            <person name="Dini-Andreote F."/>
            <person name="Conti R."/>
            <person name="Araujo J.M."/>
            <person name="Araujo W.L."/>
        </authorList>
    </citation>
    <scope>NUCLEOTIDE SEQUENCE [LARGE SCALE GENOMIC DNA]</scope>
    <source>
        <strain evidence="2 3">SR1.6/6</strain>
    </source>
</reference>
<evidence type="ECO:0000256" key="1">
    <source>
        <dbReference type="SAM" id="MobiDB-lite"/>
    </source>
</evidence>
<gene>
    <name evidence="2" type="ORF">MMSR116_23680</name>
</gene>
<name>A0A6B9FPL2_9HYPH</name>
<feature type="compositionally biased region" description="Basic and acidic residues" evidence="1">
    <location>
        <begin position="102"/>
        <end position="112"/>
    </location>
</feature>
<evidence type="ECO:0000313" key="3">
    <source>
        <dbReference type="Proteomes" id="UP000012488"/>
    </source>
</evidence>
<feature type="region of interest" description="Disordered" evidence="1">
    <location>
        <begin position="100"/>
        <end position="138"/>
    </location>
</feature>
<dbReference type="AlphaFoldDB" id="A0A6B9FPL2"/>
<dbReference type="Proteomes" id="UP000012488">
    <property type="component" value="Chromosome"/>
</dbReference>
<reference evidence="2 3" key="2">
    <citation type="journal article" date="2013" name="Genome Announc.">
        <title>Draft Genome Sequence of Methylobacterium mesophilicum Strain SR1.6/6, Isolated from Citrus sinensis.</title>
        <authorList>
            <person name="Marinho Almeida D."/>
            <person name="Dini-Andreote F."/>
            <person name="Camargo Neves A.A."/>
            <person name="Juca Ramos R.T."/>
            <person name="Andreote F.D."/>
            <person name="Carneiro A.R."/>
            <person name="Oliveira de Souza Lima A."/>
            <person name="Caracciolo Gomes de Sa P.H."/>
            <person name="Ribeiro Barbosa M.S."/>
            <person name="Araujo W.L."/>
            <person name="Silva A."/>
        </authorList>
    </citation>
    <scope>NUCLEOTIDE SEQUENCE [LARGE SCALE GENOMIC DNA]</scope>
    <source>
        <strain evidence="2 3">SR1.6/6</strain>
    </source>
</reference>
<organism evidence="2 3">
    <name type="scientific">Methylobacterium mesophilicum SR1.6/6</name>
    <dbReference type="NCBI Taxonomy" id="908290"/>
    <lineage>
        <taxon>Bacteria</taxon>
        <taxon>Pseudomonadati</taxon>
        <taxon>Pseudomonadota</taxon>
        <taxon>Alphaproteobacteria</taxon>
        <taxon>Hyphomicrobiales</taxon>
        <taxon>Methylobacteriaceae</taxon>
        <taxon>Methylobacterium</taxon>
    </lineage>
</organism>
<feature type="region of interest" description="Disordered" evidence="1">
    <location>
        <begin position="1"/>
        <end position="47"/>
    </location>
</feature>
<sequence>MPSAQTRGRSGPRRRTAAAAHRVPSKLTATPPIPSISPITGRLRPRSTNEGTIILWLNRGPALQASTSSRPMRTARLPRALRRFGRWERMLSRSTAIATRRNGIDRRTERPVRPNRVAVQPSEGSTIRNRPPLRAMPT</sequence>
<dbReference type="KEGG" id="mmes:MMSR116_23680"/>
<accession>A0A6B9FPL2</accession>
<proteinExistence type="predicted"/>
<protein>
    <submittedName>
        <fullName evidence="2">Uncharacterized protein</fullName>
    </submittedName>
</protein>
<dbReference type="EMBL" id="CP043538">
    <property type="protein sequence ID" value="QGY04573.1"/>
    <property type="molecule type" value="Genomic_DNA"/>
</dbReference>